<dbReference type="CDD" id="cd06171">
    <property type="entry name" value="Sigma70_r4"/>
    <property type="match status" value="1"/>
</dbReference>
<evidence type="ECO:0000256" key="2">
    <source>
        <dbReference type="ARBA" id="ARBA00011344"/>
    </source>
</evidence>
<evidence type="ECO:0000259" key="9">
    <source>
        <dbReference type="Pfam" id="PF12680"/>
    </source>
</evidence>
<proteinExistence type="inferred from homology"/>
<dbReference type="NCBIfam" id="TIGR02937">
    <property type="entry name" value="sigma70-ECF"/>
    <property type="match status" value="1"/>
</dbReference>
<dbReference type="Gene3D" id="3.10.450.50">
    <property type="match status" value="1"/>
</dbReference>
<dbReference type="InterPro" id="IPR013324">
    <property type="entry name" value="RNA_pol_sigma_r3/r4-like"/>
</dbReference>
<keyword evidence="4" id="KW-0731">Sigma factor</keyword>
<dbReference type="PANTHER" id="PTHR43133:SF65">
    <property type="entry name" value="ECF RNA POLYMERASE SIGMA FACTOR SIGG"/>
    <property type="match status" value="1"/>
</dbReference>
<dbReference type="InterPro" id="IPR014305">
    <property type="entry name" value="RNA_pol_sigma-G_actinobac"/>
</dbReference>
<evidence type="ECO:0000256" key="1">
    <source>
        <dbReference type="ARBA" id="ARBA00010641"/>
    </source>
</evidence>
<evidence type="ECO:0000313" key="10">
    <source>
        <dbReference type="EMBL" id="QBI20121.1"/>
    </source>
</evidence>
<dbReference type="NCBIfam" id="TIGR02960">
    <property type="entry name" value="SigX5"/>
    <property type="match status" value="1"/>
</dbReference>
<evidence type="ECO:0000259" key="7">
    <source>
        <dbReference type="Pfam" id="PF04542"/>
    </source>
</evidence>
<keyword evidence="11" id="KW-1185">Reference proteome</keyword>
<protein>
    <submittedName>
        <fullName evidence="10">Sigma-70 family RNA polymerase sigma factor</fullName>
    </submittedName>
</protein>
<sequence length="357" mass="39812">MGTGVSHEETTRAQRRERARLDAAHSGDERAFVDLVAPYRRELHAHCYRMLGSVHDADEALQETLVRAWRGLPGFLGRSSLRTWLHKIATNASLRLLEQRSRRALPVDYGPAADPHDAEWWAVEAGWVEPYPSDRLHVDTGRAGPAARYERTESVELAFVAAVQHLPPNQRAVLVLREVLGFSAKETAAALETTVAAVNSALQRARGTLRRRLPERSQQASLRTLGDVRLRELVQGYVDAWERGDAAAILDLLAEDATFSMPPFAAWYRGREAIAAFLPRGPLRERWRLLPVRANAQLAFGCYRWNSDERSYVAHSIDVVAVAERRIDQITAFLDAGLLADFDLPPRLHTGVAAAAP</sequence>
<dbReference type="InterPro" id="IPR032710">
    <property type="entry name" value="NTF2-like_dom_sf"/>
</dbReference>
<dbReference type="Pfam" id="PF08281">
    <property type="entry name" value="Sigma70_r4_2"/>
    <property type="match status" value="1"/>
</dbReference>
<dbReference type="InterPro" id="IPR007627">
    <property type="entry name" value="RNA_pol_sigma70_r2"/>
</dbReference>
<dbReference type="SUPFAM" id="SSF88946">
    <property type="entry name" value="Sigma2 domain of RNA polymerase sigma factors"/>
    <property type="match status" value="1"/>
</dbReference>
<dbReference type="Pfam" id="PF12680">
    <property type="entry name" value="SnoaL_2"/>
    <property type="match status" value="1"/>
</dbReference>
<dbReference type="GO" id="GO:0016987">
    <property type="term" value="F:sigma factor activity"/>
    <property type="evidence" value="ECO:0007669"/>
    <property type="project" value="UniProtKB-KW"/>
</dbReference>
<dbReference type="NCBIfam" id="NF006089">
    <property type="entry name" value="PRK08241.1"/>
    <property type="match status" value="1"/>
</dbReference>
<dbReference type="GO" id="GO:0003677">
    <property type="term" value="F:DNA binding"/>
    <property type="evidence" value="ECO:0007669"/>
    <property type="project" value="InterPro"/>
</dbReference>
<dbReference type="OrthoDB" id="3806887at2"/>
<evidence type="ECO:0000256" key="3">
    <source>
        <dbReference type="ARBA" id="ARBA00023015"/>
    </source>
</evidence>
<dbReference type="InterPro" id="IPR014284">
    <property type="entry name" value="RNA_pol_sigma-70_dom"/>
</dbReference>
<gene>
    <name evidence="10" type="ORF">ER308_11480</name>
</gene>
<evidence type="ECO:0000256" key="5">
    <source>
        <dbReference type="ARBA" id="ARBA00023163"/>
    </source>
</evidence>
<name>A0A411YG46_9ACTN</name>
<feature type="domain" description="RNA polymerase sigma-70 region 2" evidence="7">
    <location>
        <begin position="35"/>
        <end position="103"/>
    </location>
</feature>
<dbReference type="KEGG" id="erz:ER308_11480"/>
<accession>A0A411YG46</accession>
<comment type="subunit">
    <text evidence="2">Interacts transiently with the RNA polymerase catalytic core formed by RpoA, RpoB, RpoC and RpoZ (2 alpha, 1 beta, 1 beta' and 1 omega subunit) to form the RNA polymerase holoenzyme that can initiate transcription.</text>
</comment>
<dbReference type="GO" id="GO:0006352">
    <property type="term" value="P:DNA-templated transcription initiation"/>
    <property type="evidence" value="ECO:0007669"/>
    <property type="project" value="InterPro"/>
</dbReference>
<dbReference type="InterPro" id="IPR013249">
    <property type="entry name" value="RNA_pol_sigma70_r4_t2"/>
</dbReference>
<evidence type="ECO:0000259" key="8">
    <source>
        <dbReference type="Pfam" id="PF08281"/>
    </source>
</evidence>
<dbReference type="EMBL" id="CP036402">
    <property type="protein sequence ID" value="QBI20121.1"/>
    <property type="molecule type" value="Genomic_DNA"/>
</dbReference>
<dbReference type="RefSeq" id="WP_131155118.1">
    <property type="nucleotide sequence ID" value="NZ_CP036402.1"/>
</dbReference>
<dbReference type="SUPFAM" id="SSF88659">
    <property type="entry name" value="Sigma3 and sigma4 domains of RNA polymerase sigma factors"/>
    <property type="match status" value="1"/>
</dbReference>
<dbReference type="InterPro" id="IPR013325">
    <property type="entry name" value="RNA_pol_sigma_r2"/>
</dbReference>
<keyword evidence="3" id="KW-0805">Transcription regulation</keyword>
<evidence type="ECO:0000313" key="11">
    <source>
        <dbReference type="Proteomes" id="UP000291469"/>
    </source>
</evidence>
<dbReference type="InterPro" id="IPR039425">
    <property type="entry name" value="RNA_pol_sigma-70-like"/>
</dbReference>
<organism evidence="10 11">
    <name type="scientific">Egibacter rhizosphaerae</name>
    <dbReference type="NCBI Taxonomy" id="1670831"/>
    <lineage>
        <taxon>Bacteria</taxon>
        <taxon>Bacillati</taxon>
        <taxon>Actinomycetota</taxon>
        <taxon>Nitriliruptoria</taxon>
        <taxon>Egibacterales</taxon>
        <taxon>Egibacteraceae</taxon>
        <taxon>Egibacter</taxon>
    </lineage>
</organism>
<dbReference type="AlphaFoldDB" id="A0A411YG46"/>
<dbReference type="InterPro" id="IPR036388">
    <property type="entry name" value="WH-like_DNA-bd_sf"/>
</dbReference>
<dbReference type="Proteomes" id="UP000291469">
    <property type="component" value="Chromosome"/>
</dbReference>
<dbReference type="Gene3D" id="1.10.1740.10">
    <property type="match status" value="1"/>
</dbReference>
<reference evidence="10 11" key="1">
    <citation type="submission" date="2019-01" db="EMBL/GenBank/DDBJ databases">
        <title>Egibacter rhizosphaerae EGI 80759T.</title>
        <authorList>
            <person name="Chen D.-D."/>
            <person name="Tian Y."/>
            <person name="Jiao J.-Y."/>
            <person name="Zhang X.-T."/>
            <person name="Zhang Y.-G."/>
            <person name="Zhang Y."/>
            <person name="Xiao M."/>
            <person name="Shu W.-S."/>
            <person name="Li W.-J."/>
        </authorList>
    </citation>
    <scope>NUCLEOTIDE SEQUENCE [LARGE SCALE GENOMIC DNA]</scope>
    <source>
        <strain evidence="10 11">EGI 80759</strain>
    </source>
</reference>
<dbReference type="SUPFAM" id="SSF54427">
    <property type="entry name" value="NTF2-like"/>
    <property type="match status" value="1"/>
</dbReference>
<feature type="domain" description="RNA polymerase sigma factor 70 region 4 type 2" evidence="8">
    <location>
        <begin position="158"/>
        <end position="208"/>
    </location>
</feature>
<keyword evidence="5" id="KW-0804">Transcription</keyword>
<dbReference type="PANTHER" id="PTHR43133">
    <property type="entry name" value="RNA POLYMERASE ECF-TYPE SIGMA FACTO"/>
    <property type="match status" value="1"/>
</dbReference>
<dbReference type="Gene3D" id="1.10.10.10">
    <property type="entry name" value="Winged helix-like DNA-binding domain superfamily/Winged helix DNA-binding domain"/>
    <property type="match status" value="1"/>
</dbReference>
<comment type="similarity">
    <text evidence="1">Belongs to the sigma-70 factor family. ECF subfamily.</text>
</comment>
<feature type="domain" description="SnoaL-like" evidence="9">
    <location>
        <begin position="234"/>
        <end position="327"/>
    </location>
</feature>
<dbReference type="Pfam" id="PF04542">
    <property type="entry name" value="Sigma70_r2"/>
    <property type="match status" value="1"/>
</dbReference>
<feature type="region of interest" description="Disordered" evidence="6">
    <location>
        <begin position="1"/>
        <end position="22"/>
    </location>
</feature>
<dbReference type="InterPro" id="IPR037401">
    <property type="entry name" value="SnoaL-like"/>
</dbReference>
<evidence type="ECO:0000256" key="4">
    <source>
        <dbReference type="ARBA" id="ARBA00023082"/>
    </source>
</evidence>
<evidence type="ECO:0000256" key="6">
    <source>
        <dbReference type="SAM" id="MobiDB-lite"/>
    </source>
</evidence>